<evidence type="ECO:0000256" key="2">
    <source>
        <dbReference type="SAM" id="Phobius"/>
    </source>
</evidence>
<feature type="region of interest" description="Disordered" evidence="1">
    <location>
        <begin position="79"/>
        <end position="99"/>
    </location>
</feature>
<keyword evidence="2" id="KW-1133">Transmembrane helix</keyword>
<organism evidence="3 4">
    <name type="scientific">Aquisphaera giovannonii</name>
    <dbReference type="NCBI Taxonomy" id="406548"/>
    <lineage>
        <taxon>Bacteria</taxon>
        <taxon>Pseudomonadati</taxon>
        <taxon>Planctomycetota</taxon>
        <taxon>Planctomycetia</taxon>
        <taxon>Isosphaerales</taxon>
        <taxon>Isosphaeraceae</taxon>
        <taxon>Aquisphaera</taxon>
    </lineage>
</organism>
<feature type="transmembrane region" description="Helical" evidence="2">
    <location>
        <begin position="140"/>
        <end position="162"/>
    </location>
</feature>
<feature type="compositionally biased region" description="Basic and acidic residues" evidence="1">
    <location>
        <begin position="88"/>
        <end position="97"/>
    </location>
</feature>
<keyword evidence="2" id="KW-0472">Membrane</keyword>
<name>A0A5B9WE07_9BACT</name>
<keyword evidence="2" id="KW-0812">Transmembrane</keyword>
<feature type="region of interest" description="Disordered" evidence="1">
    <location>
        <begin position="174"/>
        <end position="208"/>
    </location>
</feature>
<protein>
    <submittedName>
        <fullName evidence="3">Uncharacterized protein</fullName>
    </submittedName>
</protein>
<dbReference type="RefSeq" id="WP_148598263.1">
    <property type="nucleotide sequence ID" value="NZ_CP042997.1"/>
</dbReference>
<dbReference type="Proteomes" id="UP000324233">
    <property type="component" value="Chromosome"/>
</dbReference>
<keyword evidence="4" id="KW-1185">Reference proteome</keyword>
<evidence type="ECO:0000256" key="1">
    <source>
        <dbReference type="SAM" id="MobiDB-lite"/>
    </source>
</evidence>
<dbReference type="AlphaFoldDB" id="A0A5B9WE07"/>
<feature type="compositionally biased region" description="Pro residues" evidence="1">
    <location>
        <begin position="187"/>
        <end position="200"/>
    </location>
</feature>
<gene>
    <name evidence="3" type="ORF">OJF2_74860</name>
</gene>
<feature type="compositionally biased region" description="Low complexity" evidence="1">
    <location>
        <begin position="174"/>
        <end position="186"/>
    </location>
</feature>
<proteinExistence type="predicted"/>
<evidence type="ECO:0000313" key="4">
    <source>
        <dbReference type="Proteomes" id="UP000324233"/>
    </source>
</evidence>
<dbReference type="OrthoDB" id="271784at2"/>
<accession>A0A5B9WE07</accession>
<sequence length="301" mass="31414">MESLEALIDRMVDGPLPPAELREAVARLDGVPDGQGWRRCGLAFLEAQCWGDAMRSSDGFLIPIGDLGDHPRERAVRTGAVSSLGRQPDPDVDREAGTEPVPMPGVVAAHRGIALTCEAGGSARPNHGLTPVVTRSRPAASAWMIAVAASIVLAFGGALGWLGAAAARRGASPAAAPESPRIAASPGPKPDAPASPPPLAPGEIPGLPAHRLPTVREVARLRLGEGPGGAEVPILDGPGLDARRLLEQPPVVSDYQQAALRAEGYELKQDRRLVPFRLGDGRTAAVPIDRVRLRYVGNSPL</sequence>
<dbReference type="KEGG" id="agv:OJF2_74860"/>
<dbReference type="EMBL" id="CP042997">
    <property type="protein sequence ID" value="QEH38876.1"/>
    <property type="molecule type" value="Genomic_DNA"/>
</dbReference>
<evidence type="ECO:0000313" key="3">
    <source>
        <dbReference type="EMBL" id="QEH38876.1"/>
    </source>
</evidence>
<reference evidence="3 4" key="1">
    <citation type="submission" date="2019-08" db="EMBL/GenBank/DDBJ databases">
        <title>Deep-cultivation of Planctomycetes and their phenomic and genomic characterization uncovers novel biology.</title>
        <authorList>
            <person name="Wiegand S."/>
            <person name="Jogler M."/>
            <person name="Boedeker C."/>
            <person name="Pinto D."/>
            <person name="Vollmers J."/>
            <person name="Rivas-Marin E."/>
            <person name="Kohn T."/>
            <person name="Peeters S.H."/>
            <person name="Heuer A."/>
            <person name="Rast P."/>
            <person name="Oberbeckmann S."/>
            <person name="Bunk B."/>
            <person name="Jeske O."/>
            <person name="Meyerdierks A."/>
            <person name="Storesund J.E."/>
            <person name="Kallscheuer N."/>
            <person name="Luecker S."/>
            <person name="Lage O.M."/>
            <person name="Pohl T."/>
            <person name="Merkel B.J."/>
            <person name="Hornburger P."/>
            <person name="Mueller R.-W."/>
            <person name="Bruemmer F."/>
            <person name="Labrenz M."/>
            <person name="Spormann A.M."/>
            <person name="Op den Camp H."/>
            <person name="Overmann J."/>
            <person name="Amann R."/>
            <person name="Jetten M.S.M."/>
            <person name="Mascher T."/>
            <person name="Medema M.H."/>
            <person name="Devos D.P."/>
            <person name="Kaster A.-K."/>
            <person name="Ovreas L."/>
            <person name="Rohde M."/>
            <person name="Galperin M.Y."/>
            <person name="Jogler C."/>
        </authorList>
    </citation>
    <scope>NUCLEOTIDE SEQUENCE [LARGE SCALE GENOMIC DNA]</scope>
    <source>
        <strain evidence="3 4">OJF2</strain>
    </source>
</reference>